<protein>
    <recommendedName>
        <fullName evidence="6">Flagellar secretion chaperone FliS</fullName>
    </recommendedName>
</protein>
<dbReference type="SUPFAM" id="SSF101116">
    <property type="entry name" value="Flagellar export chaperone FliS"/>
    <property type="match status" value="1"/>
</dbReference>
<dbReference type="PANTHER" id="PTHR34773">
    <property type="entry name" value="FLAGELLAR SECRETION CHAPERONE FLIS"/>
    <property type="match status" value="1"/>
</dbReference>
<gene>
    <name evidence="7" type="ORF">DFP76_102285</name>
</gene>
<dbReference type="GO" id="GO:0071973">
    <property type="term" value="P:bacterial-type flagellum-dependent cell motility"/>
    <property type="evidence" value="ECO:0007669"/>
    <property type="project" value="TreeGrafter"/>
</dbReference>
<dbReference type="AlphaFoldDB" id="A0A366D5X9"/>
<keyword evidence="5" id="KW-0143">Chaperone</keyword>
<evidence type="ECO:0000256" key="2">
    <source>
        <dbReference type="ARBA" id="ARBA00008787"/>
    </source>
</evidence>
<evidence type="ECO:0000313" key="8">
    <source>
        <dbReference type="Proteomes" id="UP000252086"/>
    </source>
</evidence>
<dbReference type="Gene3D" id="1.20.120.340">
    <property type="entry name" value="Flagellar protein FliS"/>
    <property type="match status" value="1"/>
</dbReference>
<dbReference type="NCBIfam" id="TIGR00208">
    <property type="entry name" value="fliS"/>
    <property type="match status" value="1"/>
</dbReference>
<dbReference type="Pfam" id="PF02561">
    <property type="entry name" value="FliS"/>
    <property type="match status" value="1"/>
</dbReference>
<dbReference type="PANTHER" id="PTHR34773:SF1">
    <property type="entry name" value="FLAGELLAR SECRETION CHAPERONE FLIS"/>
    <property type="match status" value="1"/>
</dbReference>
<dbReference type="EMBL" id="QNRF01000002">
    <property type="protein sequence ID" value="RBO84884.1"/>
    <property type="molecule type" value="Genomic_DNA"/>
</dbReference>
<keyword evidence="7" id="KW-0282">Flagellum</keyword>
<evidence type="ECO:0000313" key="7">
    <source>
        <dbReference type="EMBL" id="RBO84884.1"/>
    </source>
</evidence>
<dbReference type="InterPro" id="IPR003713">
    <property type="entry name" value="FliS"/>
</dbReference>
<dbReference type="GO" id="GO:0005829">
    <property type="term" value="C:cytosol"/>
    <property type="evidence" value="ECO:0007669"/>
    <property type="project" value="UniProtKB-SubCell"/>
</dbReference>
<dbReference type="Proteomes" id="UP000252086">
    <property type="component" value="Unassembled WGS sequence"/>
</dbReference>
<organism evidence="7 8">
    <name type="scientific">Marinomonas aquiplantarum</name>
    <dbReference type="NCBI Taxonomy" id="491951"/>
    <lineage>
        <taxon>Bacteria</taxon>
        <taxon>Pseudomonadati</taxon>
        <taxon>Pseudomonadota</taxon>
        <taxon>Gammaproteobacteria</taxon>
        <taxon>Oceanospirillales</taxon>
        <taxon>Oceanospirillaceae</taxon>
        <taxon>Marinomonas</taxon>
    </lineage>
</organism>
<dbReference type="InterPro" id="IPR036584">
    <property type="entry name" value="FliS_sf"/>
</dbReference>
<dbReference type="GO" id="GO:0044780">
    <property type="term" value="P:bacterial-type flagellum assembly"/>
    <property type="evidence" value="ECO:0007669"/>
    <property type="project" value="InterPro"/>
</dbReference>
<evidence type="ECO:0000256" key="4">
    <source>
        <dbReference type="ARBA" id="ARBA00022795"/>
    </source>
</evidence>
<comment type="caution">
    <text evidence="7">The sequence shown here is derived from an EMBL/GenBank/DDBJ whole genome shotgun (WGS) entry which is preliminary data.</text>
</comment>
<keyword evidence="4 6" id="KW-1005">Bacterial flagellum biogenesis</keyword>
<keyword evidence="7" id="KW-0969">Cilium</keyword>
<name>A0A366D5X9_9GAMM</name>
<proteinExistence type="inferred from homology"/>
<evidence type="ECO:0000256" key="6">
    <source>
        <dbReference type="PIRNR" id="PIRNR039090"/>
    </source>
</evidence>
<accession>A0A366D5X9</accession>
<dbReference type="CDD" id="cd16098">
    <property type="entry name" value="FliS"/>
    <property type="match status" value="1"/>
</dbReference>
<reference evidence="7 8" key="1">
    <citation type="submission" date="2018-06" db="EMBL/GenBank/DDBJ databases">
        <title>Genomic Encyclopedia of Type Strains, Phase III (KMG-III): the genomes of soil and plant-associated and newly described type strains.</title>
        <authorList>
            <person name="Whitman W."/>
        </authorList>
    </citation>
    <scope>NUCLEOTIDE SEQUENCE [LARGE SCALE GENOMIC DNA]</scope>
    <source>
        <strain evidence="7 8">CECT 7732</strain>
    </source>
</reference>
<keyword evidence="3 6" id="KW-0963">Cytoplasm</keyword>
<evidence type="ECO:0000256" key="1">
    <source>
        <dbReference type="ARBA" id="ARBA00004514"/>
    </source>
</evidence>
<keyword evidence="8" id="KW-1185">Reference proteome</keyword>
<comment type="subcellular location">
    <subcellularLocation>
        <location evidence="1 6">Cytoplasm</location>
        <location evidence="1 6">Cytosol</location>
    </subcellularLocation>
</comment>
<dbReference type="PIRSF" id="PIRSF039090">
    <property type="entry name" value="Flis"/>
    <property type="match status" value="1"/>
</dbReference>
<keyword evidence="7" id="KW-0966">Cell projection</keyword>
<comment type="similarity">
    <text evidence="2 6">Belongs to the FliS family.</text>
</comment>
<sequence>MGLCMYKSKGIQAYRKDSLKSDLASADPHRVIQLLMQGALEKLALGKGCIERSDLEGKADALTRAVEIINALRDALDREANPELVDNLESLYEYMTVRITEASVSKDITIIDQVMNLLLQIKGAWDQITPADKQAAYEGQSEVRMGAV</sequence>
<evidence type="ECO:0000256" key="3">
    <source>
        <dbReference type="ARBA" id="ARBA00022490"/>
    </source>
</evidence>
<evidence type="ECO:0000256" key="5">
    <source>
        <dbReference type="ARBA" id="ARBA00023186"/>
    </source>
</evidence>